<dbReference type="Gene3D" id="1.20.1250.20">
    <property type="entry name" value="MFS general substrate transporter like domains"/>
    <property type="match status" value="1"/>
</dbReference>
<feature type="transmembrane region" description="Helical" evidence="8">
    <location>
        <begin position="265"/>
        <end position="285"/>
    </location>
</feature>
<feature type="transmembrane region" description="Helical" evidence="8">
    <location>
        <begin position="523"/>
        <end position="543"/>
    </location>
</feature>
<name>A0A318Z9S2_9EURO</name>
<dbReference type="PROSITE" id="PS00217">
    <property type="entry name" value="SUGAR_TRANSPORT_2"/>
    <property type="match status" value="1"/>
</dbReference>
<dbReference type="PRINTS" id="PR00171">
    <property type="entry name" value="SUGRTRNSPORT"/>
</dbReference>
<dbReference type="GO" id="GO:0015791">
    <property type="term" value="P:polyol transmembrane transport"/>
    <property type="evidence" value="ECO:0007669"/>
    <property type="project" value="UniProtKB-ARBA"/>
</dbReference>
<dbReference type="InterPro" id="IPR005828">
    <property type="entry name" value="MFS_sugar_transport-like"/>
</dbReference>
<keyword evidence="4 8" id="KW-0812">Transmembrane</keyword>
<evidence type="ECO:0000256" key="5">
    <source>
        <dbReference type="ARBA" id="ARBA00022989"/>
    </source>
</evidence>
<evidence type="ECO:0000256" key="3">
    <source>
        <dbReference type="ARBA" id="ARBA00022448"/>
    </source>
</evidence>
<comment type="similarity">
    <text evidence="2">Belongs to the major facilitator superfamily. Sugar transporter (TC 2.A.1.1) family.</text>
</comment>
<evidence type="ECO:0000256" key="7">
    <source>
        <dbReference type="SAM" id="MobiDB-lite"/>
    </source>
</evidence>
<dbReference type="GO" id="GO:0022857">
    <property type="term" value="F:transmembrane transporter activity"/>
    <property type="evidence" value="ECO:0007669"/>
    <property type="project" value="InterPro"/>
</dbReference>
<feature type="transmembrane region" description="Helical" evidence="8">
    <location>
        <begin position="202"/>
        <end position="226"/>
    </location>
</feature>
<keyword evidence="5 8" id="KW-1133">Transmembrane helix</keyword>
<organism evidence="10 11">
    <name type="scientific">Aspergillus saccharolyticus JOP 1030-1</name>
    <dbReference type="NCBI Taxonomy" id="1450539"/>
    <lineage>
        <taxon>Eukaryota</taxon>
        <taxon>Fungi</taxon>
        <taxon>Dikarya</taxon>
        <taxon>Ascomycota</taxon>
        <taxon>Pezizomycotina</taxon>
        <taxon>Eurotiomycetes</taxon>
        <taxon>Eurotiomycetidae</taxon>
        <taxon>Eurotiales</taxon>
        <taxon>Aspergillaceae</taxon>
        <taxon>Aspergillus</taxon>
        <taxon>Aspergillus subgen. Circumdati</taxon>
    </lineage>
</organism>
<proteinExistence type="inferred from homology"/>
<dbReference type="GO" id="GO:0016020">
    <property type="term" value="C:membrane"/>
    <property type="evidence" value="ECO:0007669"/>
    <property type="project" value="UniProtKB-SubCell"/>
</dbReference>
<keyword evidence="6 8" id="KW-0472">Membrane</keyword>
<evidence type="ECO:0000256" key="4">
    <source>
        <dbReference type="ARBA" id="ARBA00022692"/>
    </source>
</evidence>
<dbReference type="InterPro" id="IPR050814">
    <property type="entry name" value="Myo-inositol_Transporter"/>
</dbReference>
<feature type="transmembrane region" description="Helical" evidence="8">
    <location>
        <begin position="426"/>
        <end position="443"/>
    </location>
</feature>
<dbReference type="PROSITE" id="PS50850">
    <property type="entry name" value="MFS"/>
    <property type="match status" value="1"/>
</dbReference>
<dbReference type="Proteomes" id="UP000248349">
    <property type="component" value="Unassembled WGS sequence"/>
</dbReference>
<reference evidence="10 11" key="1">
    <citation type="submission" date="2016-12" db="EMBL/GenBank/DDBJ databases">
        <title>The genomes of Aspergillus section Nigri reveals drivers in fungal speciation.</title>
        <authorList>
            <consortium name="DOE Joint Genome Institute"/>
            <person name="Vesth T.C."/>
            <person name="Nybo J."/>
            <person name="Theobald S."/>
            <person name="Brandl J."/>
            <person name="Frisvad J.C."/>
            <person name="Nielsen K.F."/>
            <person name="Lyhne E.K."/>
            <person name="Kogle M.E."/>
            <person name="Kuo A."/>
            <person name="Riley R."/>
            <person name="Clum A."/>
            <person name="Nolan M."/>
            <person name="Lipzen A."/>
            <person name="Salamov A."/>
            <person name="Henrissat B."/>
            <person name="Wiebenga A."/>
            <person name="De Vries R.P."/>
            <person name="Grigoriev I.V."/>
            <person name="Mortensen U.H."/>
            <person name="Andersen M.R."/>
            <person name="Baker S.E."/>
        </authorList>
    </citation>
    <scope>NUCLEOTIDE SEQUENCE [LARGE SCALE GENOMIC DNA]</scope>
    <source>
        <strain evidence="10 11">JOP 1030-1</strain>
    </source>
</reference>
<feature type="transmembrane region" description="Helical" evidence="8">
    <location>
        <begin position="386"/>
        <end position="406"/>
    </location>
</feature>
<feature type="transmembrane region" description="Helical" evidence="8">
    <location>
        <begin position="179"/>
        <end position="196"/>
    </location>
</feature>
<gene>
    <name evidence="10" type="ORF">BP01DRAFT_358164</name>
</gene>
<dbReference type="SUPFAM" id="SSF103473">
    <property type="entry name" value="MFS general substrate transporter"/>
    <property type="match status" value="1"/>
</dbReference>
<evidence type="ECO:0000256" key="8">
    <source>
        <dbReference type="SAM" id="Phobius"/>
    </source>
</evidence>
<dbReference type="InterPro" id="IPR020846">
    <property type="entry name" value="MFS_dom"/>
</dbReference>
<evidence type="ECO:0000256" key="6">
    <source>
        <dbReference type="ARBA" id="ARBA00023136"/>
    </source>
</evidence>
<keyword evidence="11" id="KW-1185">Reference proteome</keyword>
<dbReference type="InterPro" id="IPR005829">
    <property type="entry name" value="Sugar_transporter_CS"/>
</dbReference>
<dbReference type="EMBL" id="KZ821240">
    <property type="protein sequence ID" value="PYH43989.1"/>
    <property type="molecule type" value="Genomic_DNA"/>
</dbReference>
<dbReference type="PANTHER" id="PTHR48020:SF40">
    <property type="entry name" value="MAJOR FACILITATOR SUPERFAMILY (MFS) PROFILE DOMAIN-CONTAINING PROTEIN"/>
    <property type="match status" value="1"/>
</dbReference>
<dbReference type="RefSeq" id="XP_025429971.1">
    <property type="nucleotide sequence ID" value="XM_025575372.1"/>
</dbReference>
<feature type="domain" description="Major facilitator superfamily (MFS) profile" evidence="9">
    <location>
        <begin position="102"/>
        <end position="604"/>
    </location>
</feature>
<dbReference type="GeneID" id="37076600"/>
<protein>
    <recommendedName>
        <fullName evidence="9">Major facilitator superfamily (MFS) profile domain-containing protein</fullName>
    </recommendedName>
</protein>
<evidence type="ECO:0000256" key="1">
    <source>
        <dbReference type="ARBA" id="ARBA00004141"/>
    </source>
</evidence>
<accession>A0A318Z9S2</accession>
<dbReference type="AlphaFoldDB" id="A0A318Z9S2"/>
<feature type="transmembrane region" description="Helical" evidence="8">
    <location>
        <begin position="455"/>
        <end position="474"/>
    </location>
</feature>
<evidence type="ECO:0000313" key="10">
    <source>
        <dbReference type="EMBL" id="PYH43989.1"/>
    </source>
</evidence>
<feature type="region of interest" description="Disordered" evidence="7">
    <location>
        <begin position="344"/>
        <end position="368"/>
    </location>
</feature>
<comment type="subcellular location">
    <subcellularLocation>
        <location evidence="1">Membrane</location>
        <topology evidence="1">Multi-pass membrane protein</topology>
    </subcellularLocation>
</comment>
<evidence type="ECO:0000259" key="9">
    <source>
        <dbReference type="PROSITE" id="PS50850"/>
    </source>
</evidence>
<dbReference type="OrthoDB" id="6339427at2759"/>
<dbReference type="InterPro" id="IPR036259">
    <property type="entry name" value="MFS_trans_sf"/>
</dbReference>
<feature type="transmembrane region" description="Helical" evidence="8">
    <location>
        <begin position="486"/>
        <end position="511"/>
    </location>
</feature>
<sequence length="659" mass="73078">MADDNPALRFNIDKPLIKRGPTDLREDVIHFHKHFKLEGVVSVEQLIRGAFIAQDKANRYAFQEQGLAELTSTEEAALKAEDPKNPKDEVGFWRQTQDLKVTMLTTACAAIVQGWQQSSINATSQAWQAALHYDGDKSDWGAHQLLVGLVDAAPWLSASVVGTWLSDPLQEGGFGRRRALFISAIFCIASVLGSARCNSWQALLACRMLLGIGIGAKASIAPVLAAEVAAKNLRGRMLLLWQLFDALGIFLGFLAVWIVGGSWRVLLGAPAIPAIVLLFLVFLCPESPRFLIRNKEYAKAYQSLRRLKETDLQAARDLYDIHIRLLVETLDLNNQDIQQRAENGFRVDPASKPPTGEPHDPAPKPSIGSFPKRFVELWTKPRNRRACLTTFLVMMAQQMCGINVIAFYSSTLFGNDACLKNSRVEWMNFGFGLANFLFTLPAYHLIDTYGRRKLILYSLGGMFFTLLPLAVGLFELGKNQFKAREALIATFGVVVFTFWYGIGAGPVPFTLSAEVFPLAYREVGMSFSVMVNFLGLGLLVLLVPKVNTSLTKMEGGNWNTTSNCTAQNDAAYTTMAGQGILLFIFMGFNAVAFVLILFLVPSGTTARVSLESMNVIFNKRTVEHNRQIRWLAGLLRRKGKGVSEEMSMESVLESSRERV</sequence>
<feature type="transmembrane region" description="Helical" evidence="8">
    <location>
        <begin position="238"/>
        <end position="259"/>
    </location>
</feature>
<evidence type="ECO:0000313" key="11">
    <source>
        <dbReference type="Proteomes" id="UP000248349"/>
    </source>
</evidence>
<dbReference type="Pfam" id="PF00083">
    <property type="entry name" value="Sugar_tr"/>
    <property type="match status" value="2"/>
</dbReference>
<dbReference type="PANTHER" id="PTHR48020">
    <property type="entry name" value="PROTON MYO-INOSITOL COTRANSPORTER"/>
    <property type="match status" value="1"/>
</dbReference>
<feature type="transmembrane region" description="Helical" evidence="8">
    <location>
        <begin position="580"/>
        <end position="600"/>
    </location>
</feature>
<keyword evidence="3" id="KW-0813">Transport</keyword>
<dbReference type="InterPro" id="IPR003663">
    <property type="entry name" value="Sugar/inositol_transpt"/>
</dbReference>
<dbReference type="GO" id="GO:0015798">
    <property type="term" value="P:myo-inositol transport"/>
    <property type="evidence" value="ECO:0007669"/>
    <property type="project" value="UniProtKB-ARBA"/>
</dbReference>
<dbReference type="STRING" id="1450539.A0A318Z9S2"/>
<evidence type="ECO:0000256" key="2">
    <source>
        <dbReference type="ARBA" id="ARBA00010992"/>
    </source>
</evidence>